<dbReference type="Proteomes" id="UP000827092">
    <property type="component" value="Unassembled WGS sequence"/>
</dbReference>
<keyword evidence="1" id="KW-0732">Signal</keyword>
<evidence type="ECO:0000313" key="2">
    <source>
        <dbReference type="EMBL" id="KAG8173365.1"/>
    </source>
</evidence>
<gene>
    <name evidence="2" type="ORF">JTE90_016642</name>
</gene>
<accession>A0AAV6TNF4</accession>
<keyword evidence="3" id="KW-1185">Reference proteome</keyword>
<proteinExistence type="predicted"/>
<feature type="signal peptide" evidence="1">
    <location>
        <begin position="1"/>
        <end position="18"/>
    </location>
</feature>
<name>A0AAV6TNF4_9ARAC</name>
<evidence type="ECO:0000256" key="1">
    <source>
        <dbReference type="SAM" id="SignalP"/>
    </source>
</evidence>
<sequence length="136" mass="15759">MSLRAGLILCLAAVLVSAERGCPYPEEIEPCTCLLDKTQNTTLICSKVHDTQVLLKVFENSRRYTYNWFVLMESSLQYIPHQIFDDVKVNGLSMFNVTLRNLFDEVPRDAGIWQIWAEKVCDLFQLGYVFIFMVRL</sequence>
<dbReference type="EMBL" id="JAFNEN010001838">
    <property type="protein sequence ID" value="KAG8173365.1"/>
    <property type="molecule type" value="Genomic_DNA"/>
</dbReference>
<feature type="chain" id="PRO_5043574419" evidence="1">
    <location>
        <begin position="19"/>
        <end position="136"/>
    </location>
</feature>
<evidence type="ECO:0000313" key="3">
    <source>
        <dbReference type="Proteomes" id="UP000827092"/>
    </source>
</evidence>
<reference evidence="2 3" key="1">
    <citation type="journal article" date="2022" name="Nat. Ecol. Evol.">
        <title>A masculinizing supergene underlies an exaggerated male reproductive morph in a spider.</title>
        <authorList>
            <person name="Hendrickx F."/>
            <person name="De Corte Z."/>
            <person name="Sonet G."/>
            <person name="Van Belleghem S.M."/>
            <person name="Kostlbacher S."/>
            <person name="Vangestel C."/>
        </authorList>
    </citation>
    <scope>NUCLEOTIDE SEQUENCE [LARGE SCALE GENOMIC DNA]</scope>
    <source>
        <strain evidence="2">W744_W776</strain>
    </source>
</reference>
<organism evidence="2 3">
    <name type="scientific">Oedothorax gibbosus</name>
    <dbReference type="NCBI Taxonomy" id="931172"/>
    <lineage>
        <taxon>Eukaryota</taxon>
        <taxon>Metazoa</taxon>
        <taxon>Ecdysozoa</taxon>
        <taxon>Arthropoda</taxon>
        <taxon>Chelicerata</taxon>
        <taxon>Arachnida</taxon>
        <taxon>Araneae</taxon>
        <taxon>Araneomorphae</taxon>
        <taxon>Entelegynae</taxon>
        <taxon>Araneoidea</taxon>
        <taxon>Linyphiidae</taxon>
        <taxon>Erigoninae</taxon>
        <taxon>Oedothorax</taxon>
    </lineage>
</organism>
<protein>
    <submittedName>
        <fullName evidence="2">Uncharacterized protein</fullName>
    </submittedName>
</protein>
<dbReference type="AlphaFoldDB" id="A0AAV6TNF4"/>
<comment type="caution">
    <text evidence="2">The sequence shown here is derived from an EMBL/GenBank/DDBJ whole genome shotgun (WGS) entry which is preliminary data.</text>
</comment>